<feature type="domain" description="YqgF/RNase H-like" evidence="6">
    <location>
        <begin position="1"/>
        <end position="103"/>
    </location>
</feature>
<comment type="similarity">
    <text evidence="5">Belongs to the YqgF HJR family.</text>
</comment>
<dbReference type="AlphaFoldDB" id="A0A833P0L0"/>
<dbReference type="EC" id="3.1.-.-" evidence="5"/>
<dbReference type="SMART" id="SM00732">
    <property type="entry name" value="YqgFc"/>
    <property type="match status" value="1"/>
</dbReference>
<evidence type="ECO:0000256" key="3">
    <source>
        <dbReference type="ARBA" id="ARBA00022722"/>
    </source>
</evidence>
<dbReference type="GO" id="GO:0016788">
    <property type="term" value="F:hydrolase activity, acting on ester bonds"/>
    <property type="evidence" value="ECO:0007669"/>
    <property type="project" value="UniProtKB-UniRule"/>
</dbReference>
<evidence type="ECO:0000313" key="7">
    <source>
        <dbReference type="EMBL" id="KAF0135297.1"/>
    </source>
</evidence>
<evidence type="ECO:0000256" key="1">
    <source>
        <dbReference type="ARBA" id="ARBA00022490"/>
    </source>
</evidence>
<protein>
    <recommendedName>
        <fullName evidence="5">Putative pre-16S rRNA nuclease</fullName>
        <ecNumber evidence="5">3.1.-.-</ecNumber>
    </recommendedName>
</protein>
<gene>
    <name evidence="7" type="ORF">FD145_123</name>
</gene>
<comment type="function">
    <text evidence="5">Could be a nuclease involved in processing of the 5'-end of pre-16S rRNA.</text>
</comment>
<dbReference type="InterPro" id="IPR037027">
    <property type="entry name" value="YqgF/RNaseH-like_dom_sf"/>
</dbReference>
<dbReference type="Pfam" id="PF03652">
    <property type="entry name" value="RuvX"/>
    <property type="match status" value="1"/>
</dbReference>
<keyword evidence="4 5" id="KW-0378">Hydrolase</keyword>
<dbReference type="SUPFAM" id="SSF53098">
    <property type="entry name" value="Ribonuclease H-like"/>
    <property type="match status" value="1"/>
</dbReference>
<name>A0A833P0L0_UNCSA</name>
<evidence type="ECO:0000259" key="6">
    <source>
        <dbReference type="SMART" id="SM00732"/>
    </source>
</evidence>
<dbReference type="Gene3D" id="3.30.420.140">
    <property type="entry name" value="YqgF/RNase H-like domain"/>
    <property type="match status" value="1"/>
</dbReference>
<organism evidence="7 8">
    <name type="scientific">Candidatus Saganbacteria bacterium</name>
    <dbReference type="NCBI Taxonomy" id="2575572"/>
    <lineage>
        <taxon>Bacteria</taxon>
        <taxon>Bacillati</taxon>
        <taxon>Saganbacteria</taxon>
    </lineage>
</organism>
<keyword evidence="3 5" id="KW-0540">Nuclease</keyword>
<keyword evidence="1 5" id="KW-0963">Cytoplasm</keyword>
<proteinExistence type="inferred from homology"/>
<accession>A0A833P0L0</accession>
<comment type="caution">
    <text evidence="7">The sequence shown here is derived from an EMBL/GenBank/DDBJ whole genome shotgun (WGS) entry which is preliminary data.</text>
</comment>
<sequence length="143" mass="15879">MRLLGIDYGDKRIGIAISDPLGSFALGVAVVGKGNTFDKDLAEINQVIKKFDGVNGIVVGLPKKMSGELGIQAEKVLRFVDYIKEKLRVPIYTWDERLSTKEAERALKDAGLNSRKIRKVVDKSAAANILQSYLDYKKHENNT</sequence>
<evidence type="ECO:0000256" key="5">
    <source>
        <dbReference type="HAMAP-Rule" id="MF_00651"/>
    </source>
</evidence>
<dbReference type="NCBIfam" id="TIGR00250">
    <property type="entry name" value="RNAse_H_YqgF"/>
    <property type="match status" value="1"/>
</dbReference>
<evidence type="ECO:0000256" key="4">
    <source>
        <dbReference type="ARBA" id="ARBA00022801"/>
    </source>
</evidence>
<dbReference type="InterPro" id="IPR005227">
    <property type="entry name" value="YqgF"/>
</dbReference>
<dbReference type="PANTHER" id="PTHR33317:SF4">
    <property type="entry name" value="POLYNUCLEOTIDYL TRANSFERASE, RIBONUCLEASE H-LIKE SUPERFAMILY PROTEIN"/>
    <property type="match status" value="1"/>
</dbReference>
<evidence type="ECO:0000313" key="8">
    <source>
        <dbReference type="Proteomes" id="UP000488506"/>
    </source>
</evidence>
<dbReference type="GO" id="GO:0005829">
    <property type="term" value="C:cytosol"/>
    <property type="evidence" value="ECO:0007669"/>
    <property type="project" value="TreeGrafter"/>
</dbReference>
<dbReference type="EMBL" id="WPAF01000001">
    <property type="protein sequence ID" value="KAF0135297.1"/>
    <property type="molecule type" value="Genomic_DNA"/>
</dbReference>
<dbReference type="InterPro" id="IPR012337">
    <property type="entry name" value="RNaseH-like_sf"/>
</dbReference>
<dbReference type="PANTHER" id="PTHR33317">
    <property type="entry name" value="POLYNUCLEOTIDYL TRANSFERASE, RIBONUCLEASE H-LIKE SUPERFAMILY PROTEIN"/>
    <property type="match status" value="1"/>
</dbReference>
<reference evidence="7 8" key="1">
    <citation type="submission" date="2019-12" db="EMBL/GenBank/DDBJ databases">
        <authorList>
            <person name="Wolfe R."/>
            <person name="Danczak R."/>
            <person name="Wilkins M."/>
        </authorList>
    </citation>
    <scope>NUCLEOTIDE SEQUENCE [LARGE SCALE GENOMIC DNA]</scope>
    <source>
        <strain evidence="7">X2_MaxBin.013</strain>
    </source>
</reference>
<dbReference type="GO" id="GO:0000967">
    <property type="term" value="P:rRNA 5'-end processing"/>
    <property type="evidence" value="ECO:0007669"/>
    <property type="project" value="UniProtKB-UniRule"/>
</dbReference>
<keyword evidence="2 5" id="KW-0690">Ribosome biogenesis</keyword>
<comment type="subcellular location">
    <subcellularLocation>
        <location evidence="5">Cytoplasm</location>
    </subcellularLocation>
</comment>
<dbReference type="GO" id="GO:0004518">
    <property type="term" value="F:nuclease activity"/>
    <property type="evidence" value="ECO:0007669"/>
    <property type="project" value="UniProtKB-KW"/>
</dbReference>
<dbReference type="InterPro" id="IPR006641">
    <property type="entry name" value="YqgF/RNaseH-like_dom"/>
</dbReference>
<evidence type="ECO:0000256" key="2">
    <source>
        <dbReference type="ARBA" id="ARBA00022517"/>
    </source>
</evidence>
<dbReference type="HAMAP" id="MF_00651">
    <property type="entry name" value="Nuclease_YqgF"/>
    <property type="match status" value="1"/>
</dbReference>
<dbReference type="Proteomes" id="UP000488506">
    <property type="component" value="Unassembled WGS sequence"/>
</dbReference>
<dbReference type="CDD" id="cd16964">
    <property type="entry name" value="YqgF"/>
    <property type="match status" value="1"/>
</dbReference>